<evidence type="ECO:0000313" key="1">
    <source>
        <dbReference type="EMBL" id="KAF4653904.1"/>
    </source>
</evidence>
<evidence type="ECO:0000313" key="4">
    <source>
        <dbReference type="Proteomes" id="UP000572268"/>
    </source>
</evidence>
<dbReference type="AlphaFoldDB" id="A0A7J6L3V6"/>
<dbReference type="EMBL" id="JABAHT010000579">
    <property type="protein sequence ID" value="KAF4653904.1"/>
    <property type="molecule type" value="Genomic_DNA"/>
</dbReference>
<comment type="caution">
    <text evidence="1">The sequence shown here is derived from an EMBL/GenBank/DDBJ whole genome shotgun (WGS) entry which is preliminary data.</text>
</comment>
<evidence type="ECO:0000313" key="2">
    <source>
        <dbReference type="EMBL" id="KAF4673450.1"/>
    </source>
</evidence>
<name>A0A7J6L3V6_PEROL</name>
<accession>A0A7J6L3V6</accession>
<proteinExistence type="predicted"/>
<reference evidence="3 4" key="1">
    <citation type="submission" date="2020-04" db="EMBL/GenBank/DDBJ databases">
        <title>Perkinsus olseni comparative genomics.</title>
        <authorList>
            <person name="Bogema D.R."/>
        </authorList>
    </citation>
    <scope>NUCLEOTIDE SEQUENCE [LARGE SCALE GENOMIC DNA]</scope>
    <source>
        <strain evidence="1">ATCC PRA-179</strain>
        <strain evidence="2">ATCC PRA-31</strain>
    </source>
</reference>
<evidence type="ECO:0000313" key="3">
    <source>
        <dbReference type="Proteomes" id="UP000570595"/>
    </source>
</evidence>
<organism evidence="1 3">
    <name type="scientific">Perkinsus olseni</name>
    <name type="common">Perkinsus atlanticus</name>
    <dbReference type="NCBI Taxonomy" id="32597"/>
    <lineage>
        <taxon>Eukaryota</taxon>
        <taxon>Sar</taxon>
        <taxon>Alveolata</taxon>
        <taxon>Perkinsozoa</taxon>
        <taxon>Perkinsea</taxon>
        <taxon>Perkinsida</taxon>
        <taxon>Perkinsidae</taxon>
        <taxon>Perkinsus</taxon>
    </lineage>
</organism>
<dbReference type="Proteomes" id="UP000570595">
    <property type="component" value="Unassembled WGS sequence"/>
</dbReference>
<protein>
    <submittedName>
        <fullName evidence="1">Uncharacterized protein</fullName>
    </submittedName>
</protein>
<gene>
    <name evidence="2" type="ORF">FOL46_007240</name>
    <name evidence="1" type="ORF">FOZ61_008601</name>
</gene>
<sequence length="337" mass="37952">MKLLIAVTTTLTGATVFYTPSPPVLGYYEMVEGSEEIPSLDGLSMRYSVTPHGPRADLRFKHEDGREFALDRCALQKLPSRTNDDESKRELSRKCYVLQKIASARTPFAGTLLRETMNREFSNLGIQSTEDFLICSDGGGKSVTIKMRLQDGRFADVKLILTEGPTSITPGRYLMVKYENNDDLWELGDMEVEVFGRRVGKQTVDITFYHKQKGKFTIIDVALRYHSSSLGGQRDHDHANPPREGYVLRDHRGFWPTGTDAFVDVNVAFSHHFPDLSKYPMMICVDNEDSISFVYQNSAGEEREVTLIRDVVNLNLLADAAANAEHTPSRALHHTLN</sequence>
<dbReference type="EMBL" id="JABANN010000050">
    <property type="protein sequence ID" value="KAF4673450.1"/>
    <property type="molecule type" value="Genomic_DNA"/>
</dbReference>
<dbReference type="Proteomes" id="UP000572268">
    <property type="component" value="Unassembled WGS sequence"/>
</dbReference>